<feature type="transmembrane region" description="Helical" evidence="1">
    <location>
        <begin position="56"/>
        <end position="76"/>
    </location>
</feature>
<proteinExistence type="predicted"/>
<dbReference type="EMBL" id="VTPS01000007">
    <property type="protein sequence ID" value="TZE82324.1"/>
    <property type="molecule type" value="Genomic_DNA"/>
</dbReference>
<keyword evidence="1" id="KW-1133">Transmembrane helix</keyword>
<feature type="transmembrane region" description="Helical" evidence="1">
    <location>
        <begin position="155"/>
        <end position="177"/>
    </location>
</feature>
<keyword evidence="1" id="KW-0812">Transmembrane</keyword>
<dbReference type="Pfam" id="PF11750">
    <property type="entry name" value="DUF3307"/>
    <property type="match status" value="1"/>
</dbReference>
<dbReference type="AlphaFoldDB" id="A0A5D8QDS4"/>
<accession>A0A5D8QDS4</accession>
<evidence type="ECO:0000256" key="1">
    <source>
        <dbReference type="SAM" id="Phobius"/>
    </source>
</evidence>
<keyword evidence="3" id="KW-1185">Reference proteome</keyword>
<evidence type="ECO:0000313" key="3">
    <source>
        <dbReference type="Proteomes" id="UP000322976"/>
    </source>
</evidence>
<gene>
    <name evidence="2" type="ORF">FWJ32_06135</name>
</gene>
<keyword evidence="1" id="KW-0472">Membrane</keyword>
<dbReference type="InterPro" id="IPR021737">
    <property type="entry name" value="Phage_phiKZ_Orf197"/>
</dbReference>
<feature type="transmembrane region" description="Helical" evidence="1">
    <location>
        <begin position="111"/>
        <end position="134"/>
    </location>
</feature>
<protein>
    <submittedName>
        <fullName evidence="2">DUF3307 domain-containing protein</fullName>
    </submittedName>
</protein>
<organism evidence="2 3">
    <name type="scientific">Calorimonas adulescens</name>
    <dbReference type="NCBI Taxonomy" id="2606906"/>
    <lineage>
        <taxon>Bacteria</taxon>
        <taxon>Bacillati</taxon>
        <taxon>Bacillota</taxon>
        <taxon>Clostridia</taxon>
        <taxon>Thermoanaerobacterales</taxon>
        <taxon>Thermoanaerobacteraceae</taxon>
        <taxon>Calorimonas</taxon>
    </lineage>
</organism>
<comment type="caution">
    <text evidence="2">The sequence shown here is derived from an EMBL/GenBank/DDBJ whole genome shotgun (WGS) entry which is preliminary data.</text>
</comment>
<name>A0A5D8QDS4_9THEO</name>
<dbReference type="Proteomes" id="UP000322976">
    <property type="component" value="Unassembled WGS sequence"/>
</dbReference>
<reference evidence="2 3" key="1">
    <citation type="submission" date="2019-08" db="EMBL/GenBank/DDBJ databases">
        <title>Calorimonas adulescens gen. nov., sp. nov., an anaerobic thermophilic bacterium from Sakhalin hot spring.</title>
        <authorList>
            <person name="Khomyakova M.A."/>
            <person name="Merkel A.Y."/>
            <person name="Novikov A."/>
            <person name="Bonch-Osmolovskaya E.A."/>
            <person name="Slobodkin A.I."/>
        </authorList>
    </citation>
    <scope>NUCLEOTIDE SEQUENCE [LARGE SCALE GENOMIC DNA]</scope>
    <source>
        <strain evidence="2 3">A05MB</strain>
    </source>
</reference>
<feature type="transmembrane region" description="Helical" evidence="1">
    <location>
        <begin position="30"/>
        <end position="50"/>
    </location>
</feature>
<dbReference type="RefSeq" id="WP_149545086.1">
    <property type="nucleotide sequence ID" value="NZ_VTPS01000007.1"/>
</dbReference>
<feature type="transmembrane region" description="Helical" evidence="1">
    <location>
        <begin position="83"/>
        <end position="105"/>
    </location>
</feature>
<feature type="transmembrane region" description="Helical" evidence="1">
    <location>
        <begin position="197"/>
        <end position="216"/>
    </location>
</feature>
<evidence type="ECO:0000313" key="2">
    <source>
        <dbReference type="EMBL" id="TZE82324.1"/>
    </source>
</evidence>
<sequence>MNLFLLAHGLGDYIFQTSSLVTLKKKGNSFGYLAHFLIILAFNFIVTIPFLSWRLIFSALIIALIHILIDYIRYMLIKKDNAYSLIIDQCIHIFSIYIISLFFSITLYRMAYLDVAIIYIYAVFGGALLIRHILDMVNFDSQRYSINHAGKIIGILERSIIIILSAMGEFTAIGFVIAAKSIARFKELDDKEFAEYYLVGTMLSVLIALIGGLAAGKIMML</sequence>